<protein>
    <submittedName>
        <fullName evidence="11">RNA polymerase factor sigma-54</fullName>
    </submittedName>
</protein>
<dbReference type="Gene3D" id="1.10.10.1330">
    <property type="entry name" value="RNA polymerase sigma-54 factor, core-binding domain"/>
    <property type="match status" value="1"/>
</dbReference>
<dbReference type="GO" id="GO:0003677">
    <property type="term" value="F:DNA binding"/>
    <property type="evidence" value="ECO:0007669"/>
    <property type="project" value="UniProtKB-KW"/>
</dbReference>
<evidence type="ECO:0000256" key="5">
    <source>
        <dbReference type="ARBA" id="ARBA00023015"/>
    </source>
</evidence>
<dbReference type="GO" id="GO:0001216">
    <property type="term" value="F:DNA-binding transcription activator activity"/>
    <property type="evidence" value="ECO:0007669"/>
    <property type="project" value="InterPro"/>
</dbReference>
<dbReference type="GO" id="GO:0000428">
    <property type="term" value="C:DNA-directed RNA polymerase complex"/>
    <property type="evidence" value="ECO:0007669"/>
    <property type="project" value="UniProtKB-KW"/>
</dbReference>
<dbReference type="GO" id="GO:0016987">
    <property type="term" value="F:sigma factor activity"/>
    <property type="evidence" value="ECO:0007669"/>
    <property type="project" value="UniProtKB-KW"/>
</dbReference>
<reference evidence="11" key="1">
    <citation type="submission" date="2020-08" db="EMBL/GenBank/DDBJ databases">
        <title>Genome public.</title>
        <authorList>
            <person name="Liu C."/>
            <person name="Sun Q."/>
        </authorList>
    </citation>
    <scope>NUCLEOTIDE SEQUENCE</scope>
    <source>
        <strain evidence="11">BX15</strain>
    </source>
</reference>
<dbReference type="InterPro" id="IPR007634">
    <property type="entry name" value="RNA_pol_sigma_54_DNA-bd"/>
</dbReference>
<dbReference type="EMBL" id="JACOQI010000028">
    <property type="protein sequence ID" value="MBC5772019.1"/>
    <property type="molecule type" value="Genomic_DNA"/>
</dbReference>
<dbReference type="PIRSF" id="PIRSF000774">
    <property type="entry name" value="RpoN"/>
    <property type="match status" value="1"/>
</dbReference>
<keyword evidence="4" id="KW-0548">Nucleotidyltransferase</keyword>
<comment type="similarity">
    <text evidence="1">Belongs to the sigma-54 factor family.</text>
</comment>
<feature type="domain" description="RNA polymerase sigma factor 54 core-binding" evidence="10">
    <location>
        <begin position="96"/>
        <end position="277"/>
    </location>
</feature>
<keyword evidence="3" id="KW-0808">Transferase</keyword>
<evidence type="ECO:0000313" key="12">
    <source>
        <dbReference type="Proteomes" id="UP000620327"/>
    </source>
</evidence>
<dbReference type="InterPro" id="IPR000394">
    <property type="entry name" value="RNA_pol_sigma_54"/>
</dbReference>
<proteinExistence type="inferred from homology"/>
<evidence type="ECO:0000256" key="6">
    <source>
        <dbReference type="ARBA" id="ARBA00023082"/>
    </source>
</evidence>
<dbReference type="NCBIfam" id="TIGR02395">
    <property type="entry name" value="rpoN_sigma"/>
    <property type="match status" value="1"/>
</dbReference>
<dbReference type="PROSITE" id="PS00717">
    <property type="entry name" value="SIGMA54_1"/>
    <property type="match status" value="1"/>
</dbReference>
<evidence type="ECO:0000256" key="3">
    <source>
        <dbReference type="ARBA" id="ARBA00022679"/>
    </source>
</evidence>
<evidence type="ECO:0000256" key="8">
    <source>
        <dbReference type="ARBA" id="ARBA00023163"/>
    </source>
</evidence>
<organism evidence="11 12">
    <name type="scientific">Dysosmobacter segnis</name>
    <dbReference type="NCBI Taxonomy" id="2763042"/>
    <lineage>
        <taxon>Bacteria</taxon>
        <taxon>Bacillati</taxon>
        <taxon>Bacillota</taxon>
        <taxon>Clostridia</taxon>
        <taxon>Eubacteriales</taxon>
        <taxon>Oscillospiraceae</taxon>
        <taxon>Dysosmobacter</taxon>
    </lineage>
</organism>
<dbReference type="PROSITE" id="PS00718">
    <property type="entry name" value="SIGMA54_2"/>
    <property type="match status" value="1"/>
</dbReference>
<dbReference type="PRINTS" id="PR00045">
    <property type="entry name" value="SIGMA54FCT"/>
</dbReference>
<evidence type="ECO:0000256" key="7">
    <source>
        <dbReference type="ARBA" id="ARBA00023125"/>
    </source>
</evidence>
<dbReference type="PANTHER" id="PTHR32248:SF4">
    <property type="entry name" value="RNA POLYMERASE SIGMA-54 FACTOR"/>
    <property type="match status" value="1"/>
</dbReference>
<keyword evidence="6" id="KW-0731">Sigma factor</keyword>
<keyword evidence="5" id="KW-0805">Transcription regulation</keyword>
<evidence type="ECO:0000313" key="11">
    <source>
        <dbReference type="EMBL" id="MBC5772019.1"/>
    </source>
</evidence>
<keyword evidence="7" id="KW-0238">DNA-binding</keyword>
<evidence type="ECO:0000259" key="10">
    <source>
        <dbReference type="Pfam" id="PF04963"/>
    </source>
</evidence>
<name>A0A923MMP4_9FIRM</name>
<dbReference type="RefSeq" id="WP_187016187.1">
    <property type="nucleotide sequence ID" value="NZ_JACOQI010000028.1"/>
</dbReference>
<dbReference type="InterPro" id="IPR007046">
    <property type="entry name" value="RNA_pol_sigma_54_core-bd"/>
</dbReference>
<evidence type="ECO:0000256" key="4">
    <source>
        <dbReference type="ARBA" id="ARBA00022695"/>
    </source>
</evidence>
<evidence type="ECO:0000256" key="2">
    <source>
        <dbReference type="ARBA" id="ARBA00022478"/>
    </source>
</evidence>
<keyword evidence="8" id="KW-0804">Transcription</keyword>
<comment type="caution">
    <text evidence="11">The sequence shown here is derived from an EMBL/GenBank/DDBJ whole genome shotgun (WGS) entry which is preliminary data.</text>
</comment>
<dbReference type="Proteomes" id="UP000620327">
    <property type="component" value="Unassembled WGS sequence"/>
</dbReference>
<dbReference type="Pfam" id="PF04963">
    <property type="entry name" value="Sigma54_CBD"/>
    <property type="match status" value="1"/>
</dbReference>
<keyword evidence="12" id="KW-1185">Reference proteome</keyword>
<evidence type="ECO:0000256" key="1">
    <source>
        <dbReference type="ARBA" id="ARBA00008798"/>
    </source>
</evidence>
<dbReference type="PROSITE" id="PS50044">
    <property type="entry name" value="SIGMA54_3"/>
    <property type="match status" value="1"/>
</dbReference>
<dbReference type="Pfam" id="PF00309">
    <property type="entry name" value="Sigma54_AID"/>
    <property type="match status" value="1"/>
</dbReference>
<evidence type="ECO:0000259" key="9">
    <source>
        <dbReference type="Pfam" id="PF04552"/>
    </source>
</evidence>
<sequence>MNLISLKTELRQELKLTPQLLQSMEVLQMNSQELLDYLGNLSEENPTLELSEASELRSAYAELRQKASWLDAGTFGTSFAHEEDAPPEPGATDKELDSLSAFLCDQLERKRLPKPMLALCKYMAELVDEDGYLTQEDLDGLTEMKIPQTMVDQALDAIQSLEPAGVGARDLSECLVLQLSRRKDNVPYAMDIAARFLTELSRSHYGPITKALGASISEIQAAEKAIAALDPHPGQAFQPAEPTLYVRPDVFIVELEGELQVLLNEYYLPKVTVNPYYSSMAKESDDPEARTYLKEKLRQTKWLLDSLERRGSTLRRCAQAILDAQRPFFSGQTAELSPMKLSSLAETLDLHPSTVSRAVRDKYLQCRQGIYPLRYFFSRAVGQQGLSRQAVKQRMLLRFKDEDSSHPLSDQALCDLLAEEGIFLARRTVAKYRIELGIGSSTARRARNRGK</sequence>
<dbReference type="InterPro" id="IPR038709">
    <property type="entry name" value="RpoN_core-bd_sf"/>
</dbReference>
<gene>
    <name evidence="11" type="primary">rpoN</name>
    <name evidence="11" type="ORF">H8Z83_17160</name>
</gene>
<accession>A0A923MMP4</accession>
<keyword evidence="2" id="KW-0240">DNA-directed RNA polymerase</keyword>
<dbReference type="Pfam" id="PF04552">
    <property type="entry name" value="Sigma54_DBD"/>
    <property type="match status" value="1"/>
</dbReference>
<dbReference type="Gene3D" id="1.10.10.60">
    <property type="entry name" value="Homeodomain-like"/>
    <property type="match status" value="1"/>
</dbReference>
<dbReference type="GO" id="GO:0016779">
    <property type="term" value="F:nucleotidyltransferase activity"/>
    <property type="evidence" value="ECO:0007669"/>
    <property type="project" value="UniProtKB-KW"/>
</dbReference>
<dbReference type="PANTHER" id="PTHR32248">
    <property type="entry name" value="RNA POLYMERASE SIGMA-54 FACTOR"/>
    <property type="match status" value="1"/>
</dbReference>
<dbReference type="GO" id="GO:0006352">
    <property type="term" value="P:DNA-templated transcription initiation"/>
    <property type="evidence" value="ECO:0007669"/>
    <property type="project" value="InterPro"/>
</dbReference>
<feature type="domain" description="RNA polymerase sigma factor 54 DNA-binding" evidence="9">
    <location>
        <begin position="291"/>
        <end position="445"/>
    </location>
</feature>
<dbReference type="AlphaFoldDB" id="A0A923MMP4"/>